<evidence type="ECO:0000256" key="4">
    <source>
        <dbReference type="ARBA" id="ARBA00022692"/>
    </source>
</evidence>
<feature type="domain" description="VTT" evidence="8">
    <location>
        <begin position="50"/>
        <end position="175"/>
    </location>
</feature>
<keyword evidence="6 7" id="KW-0472">Membrane</keyword>
<organism evidence="9 10">
    <name type="scientific">Candidatus Brocadia carolinensis</name>
    <dbReference type="NCBI Taxonomy" id="1004156"/>
    <lineage>
        <taxon>Bacteria</taxon>
        <taxon>Pseudomonadati</taxon>
        <taxon>Planctomycetota</taxon>
        <taxon>Candidatus Brocadiia</taxon>
        <taxon>Candidatus Brocadiales</taxon>
        <taxon>Candidatus Brocadiaceae</taxon>
        <taxon>Candidatus Brocadia</taxon>
    </lineage>
</organism>
<protein>
    <recommendedName>
        <fullName evidence="8">VTT domain-containing protein</fullName>
    </recommendedName>
</protein>
<dbReference type="InterPro" id="IPR058127">
    <property type="entry name" value="DedA"/>
</dbReference>
<sequence length="219" mass="25144">MAEWVKYFIDFVLHLDSHLFELVSTYGVWVYVFLFLIVFAETGFIAMPFLPGDSLLFAAGAIAATGALNVYTLVVVLVIAAILGDTANYWFGYHIGPKIFRKHKSVFFNPEYLERTYRFFEKYGGKTIIIARFIPIIRTFAPFVAGIGRMAYFRFASYNILGAIFWVPLFAFLGYFLGNLPFMKKNFSFMIIAIIIISLTPAVVEYFRHRQAIRKKSLV</sequence>
<dbReference type="PANTHER" id="PTHR30353:SF0">
    <property type="entry name" value="TRANSMEMBRANE PROTEIN"/>
    <property type="match status" value="1"/>
</dbReference>
<keyword evidence="5 7" id="KW-1133">Transmembrane helix</keyword>
<dbReference type="GO" id="GO:0005886">
    <property type="term" value="C:plasma membrane"/>
    <property type="evidence" value="ECO:0007669"/>
    <property type="project" value="UniProtKB-SubCell"/>
</dbReference>
<feature type="transmembrane region" description="Helical" evidence="7">
    <location>
        <begin position="57"/>
        <end position="83"/>
    </location>
</feature>
<name>A0A1V4AUX4_9BACT</name>
<proteinExistence type="inferred from homology"/>
<accession>A0A1V4AUX4</accession>
<comment type="caution">
    <text evidence="9">The sequence shown here is derived from an EMBL/GenBank/DDBJ whole genome shotgun (WGS) entry which is preliminary data.</text>
</comment>
<dbReference type="InterPro" id="IPR032818">
    <property type="entry name" value="DedA-like"/>
</dbReference>
<evidence type="ECO:0000256" key="6">
    <source>
        <dbReference type="ARBA" id="ARBA00023136"/>
    </source>
</evidence>
<dbReference type="Pfam" id="PF09335">
    <property type="entry name" value="VTT_dom"/>
    <property type="match status" value="1"/>
</dbReference>
<dbReference type="InterPro" id="IPR032816">
    <property type="entry name" value="VTT_dom"/>
</dbReference>
<keyword evidence="3 7" id="KW-1003">Cell membrane</keyword>
<evidence type="ECO:0000256" key="2">
    <source>
        <dbReference type="ARBA" id="ARBA00010792"/>
    </source>
</evidence>
<dbReference type="STRING" id="1004156.AYP45_06330"/>
<feature type="transmembrane region" description="Helical" evidence="7">
    <location>
        <begin position="189"/>
        <end position="207"/>
    </location>
</feature>
<evidence type="ECO:0000313" key="9">
    <source>
        <dbReference type="EMBL" id="OOP56928.1"/>
    </source>
</evidence>
<comment type="similarity">
    <text evidence="2 7">Belongs to the DedA family.</text>
</comment>
<reference evidence="9 10" key="1">
    <citation type="journal article" date="2017" name="Water Res.">
        <title>Discovery and metagenomic analysis of an anammox bacterial enrichment related to Candidatus "Brocadia caroliniensis" in a full-scale glycerol-fed nitritation-denitritation separate centrate treatment process.</title>
        <authorList>
            <person name="Park H."/>
            <person name="Brotto A.C."/>
            <person name="van Loosdrecht M.C."/>
            <person name="Chandran K."/>
        </authorList>
    </citation>
    <scope>NUCLEOTIDE SEQUENCE [LARGE SCALE GENOMIC DNA]</scope>
    <source>
        <strain evidence="9">26THWARD</strain>
    </source>
</reference>
<evidence type="ECO:0000256" key="3">
    <source>
        <dbReference type="ARBA" id="ARBA00022475"/>
    </source>
</evidence>
<dbReference type="NCBIfam" id="NF008102">
    <property type="entry name" value="PRK10847.1"/>
    <property type="match status" value="1"/>
</dbReference>
<dbReference type="Proteomes" id="UP000189681">
    <property type="component" value="Unassembled WGS sequence"/>
</dbReference>
<feature type="transmembrane region" description="Helical" evidence="7">
    <location>
        <begin position="28"/>
        <end position="50"/>
    </location>
</feature>
<keyword evidence="4 7" id="KW-0812">Transmembrane</keyword>
<dbReference type="EMBL" id="AYTS01000056">
    <property type="protein sequence ID" value="OOP56928.1"/>
    <property type="molecule type" value="Genomic_DNA"/>
</dbReference>
<dbReference type="AlphaFoldDB" id="A0A1V4AUX4"/>
<dbReference type="PANTHER" id="PTHR30353">
    <property type="entry name" value="INNER MEMBRANE PROTEIN DEDA-RELATED"/>
    <property type="match status" value="1"/>
</dbReference>
<comment type="subcellular location">
    <subcellularLocation>
        <location evidence="1 7">Cell membrane</location>
        <topology evidence="1 7">Multi-pass membrane protein</topology>
    </subcellularLocation>
</comment>
<evidence type="ECO:0000256" key="5">
    <source>
        <dbReference type="ARBA" id="ARBA00022989"/>
    </source>
</evidence>
<evidence type="ECO:0000256" key="1">
    <source>
        <dbReference type="ARBA" id="ARBA00004651"/>
    </source>
</evidence>
<gene>
    <name evidence="9" type="ORF">AYP45_06330</name>
</gene>
<feature type="transmembrane region" description="Helical" evidence="7">
    <location>
        <begin position="155"/>
        <end position="177"/>
    </location>
</feature>
<evidence type="ECO:0000313" key="10">
    <source>
        <dbReference type="Proteomes" id="UP000189681"/>
    </source>
</evidence>
<evidence type="ECO:0000256" key="7">
    <source>
        <dbReference type="RuleBase" id="RU367016"/>
    </source>
</evidence>
<evidence type="ECO:0000259" key="8">
    <source>
        <dbReference type="Pfam" id="PF09335"/>
    </source>
</evidence>